<comment type="catalytic activity">
    <reaction evidence="12">
        <text>a hydroperoxide + [thioredoxin]-dithiol = an alcohol + [thioredoxin]-disulfide + H2O</text>
        <dbReference type="Rhea" id="RHEA:62620"/>
        <dbReference type="Rhea" id="RHEA-COMP:10698"/>
        <dbReference type="Rhea" id="RHEA-COMP:10700"/>
        <dbReference type="ChEBI" id="CHEBI:15377"/>
        <dbReference type="ChEBI" id="CHEBI:29950"/>
        <dbReference type="ChEBI" id="CHEBI:30879"/>
        <dbReference type="ChEBI" id="CHEBI:35924"/>
        <dbReference type="ChEBI" id="CHEBI:50058"/>
        <dbReference type="EC" id="1.11.1.24"/>
    </reaction>
</comment>
<dbReference type="CDD" id="cd03017">
    <property type="entry name" value="PRX_BCP"/>
    <property type="match status" value="1"/>
</dbReference>
<dbReference type="PROSITE" id="PS51352">
    <property type="entry name" value="THIOREDOXIN_2"/>
    <property type="match status" value="1"/>
</dbReference>
<accession>A0A6M1RQX8</accession>
<evidence type="ECO:0000256" key="11">
    <source>
        <dbReference type="ARBA" id="ARBA00042639"/>
    </source>
</evidence>
<dbReference type="PANTHER" id="PTHR42801">
    <property type="entry name" value="THIOREDOXIN-DEPENDENT PEROXIDE REDUCTASE"/>
    <property type="match status" value="1"/>
</dbReference>
<dbReference type="FunFam" id="3.40.30.10:FF:000007">
    <property type="entry name" value="Thioredoxin-dependent thiol peroxidase"/>
    <property type="match status" value="1"/>
</dbReference>
<dbReference type="InterPro" id="IPR036249">
    <property type="entry name" value="Thioredoxin-like_sf"/>
</dbReference>
<dbReference type="InterPro" id="IPR024706">
    <property type="entry name" value="Peroxiredoxin_AhpC-typ"/>
</dbReference>
<reference evidence="16 17" key="1">
    <citation type="submission" date="2020-02" db="EMBL/GenBank/DDBJ databases">
        <title>Draft genome sequence of Limisphaera ngatamarikiensis NGM72.4T, a thermophilic Verrucomicrobia grouped in subdivision 3.</title>
        <authorList>
            <person name="Carere C.R."/>
            <person name="Steen J."/>
            <person name="Hugenholtz P."/>
            <person name="Stott M.B."/>
        </authorList>
    </citation>
    <scope>NUCLEOTIDE SEQUENCE [LARGE SCALE GENOMIC DNA]</scope>
    <source>
        <strain evidence="16 17">NGM72.4</strain>
    </source>
</reference>
<evidence type="ECO:0000256" key="1">
    <source>
        <dbReference type="ARBA" id="ARBA00003330"/>
    </source>
</evidence>
<comment type="function">
    <text evidence="1">Thiol-specific peroxidase that catalyzes the reduction of hydrogen peroxide and organic hydroperoxides to water and alcohols, respectively. Plays a role in cell protection against oxidative stress by detoxifying peroxides and as sensor of hydrogen peroxide-mediated signaling events.</text>
</comment>
<feature type="region of interest" description="Disordered" evidence="14">
    <location>
        <begin position="1"/>
        <end position="23"/>
    </location>
</feature>
<evidence type="ECO:0000313" key="17">
    <source>
        <dbReference type="Proteomes" id="UP000477311"/>
    </source>
</evidence>
<keyword evidence="4 16" id="KW-0575">Peroxidase</keyword>
<dbReference type="InterPro" id="IPR013766">
    <property type="entry name" value="Thioredoxin_domain"/>
</dbReference>
<evidence type="ECO:0000256" key="10">
    <source>
        <dbReference type="ARBA" id="ARBA00038489"/>
    </source>
</evidence>
<name>A0A6M1RQX8_9BACT</name>
<dbReference type="Pfam" id="PF00578">
    <property type="entry name" value="AhpC-TSA"/>
    <property type="match status" value="1"/>
</dbReference>
<evidence type="ECO:0000256" key="8">
    <source>
        <dbReference type="ARBA" id="ARBA00023284"/>
    </source>
</evidence>
<dbReference type="EMBL" id="JAAKYA010000004">
    <property type="protein sequence ID" value="NGO37844.1"/>
    <property type="molecule type" value="Genomic_DNA"/>
</dbReference>
<organism evidence="16 17">
    <name type="scientific">Limisphaera ngatamarikiensis</name>
    <dbReference type="NCBI Taxonomy" id="1324935"/>
    <lineage>
        <taxon>Bacteria</taxon>
        <taxon>Pseudomonadati</taxon>
        <taxon>Verrucomicrobiota</taxon>
        <taxon>Verrucomicrobiia</taxon>
        <taxon>Limisphaerales</taxon>
        <taxon>Limisphaeraceae</taxon>
        <taxon>Limisphaera</taxon>
    </lineage>
</organism>
<evidence type="ECO:0000256" key="3">
    <source>
        <dbReference type="ARBA" id="ARBA00013017"/>
    </source>
</evidence>
<dbReference type="PANTHER" id="PTHR42801:SF4">
    <property type="entry name" value="AHPC_TSA FAMILY PROTEIN"/>
    <property type="match status" value="1"/>
</dbReference>
<evidence type="ECO:0000256" key="5">
    <source>
        <dbReference type="ARBA" id="ARBA00022862"/>
    </source>
</evidence>
<dbReference type="AlphaFoldDB" id="A0A6M1RQX8"/>
<comment type="similarity">
    <text evidence="10">Belongs to the peroxiredoxin family. BCP/PrxQ subfamily.</text>
</comment>
<evidence type="ECO:0000259" key="15">
    <source>
        <dbReference type="PROSITE" id="PS51352"/>
    </source>
</evidence>
<dbReference type="Gene3D" id="3.40.30.10">
    <property type="entry name" value="Glutaredoxin"/>
    <property type="match status" value="1"/>
</dbReference>
<sequence length="170" mass="19106">MKSEKARTEGGLREGDTAPDFEGLTQTGQRFRLRDCRGRWVVLYFYPRDHTPGCTREACEFRDWHGALDRSGAVVVGVSTDTVASHARFADKYRLPFVLVADSDGTICRMYGVRGQKRFLGRSFEGTLRTTFLIDPEGRIRRVWRRVRPAGHAEAVLKALEELRGATGGG</sequence>
<keyword evidence="5" id="KW-0049">Antioxidant</keyword>
<gene>
    <name evidence="16" type="primary">bcp</name>
    <name evidence="16" type="ORF">G4L39_00285</name>
</gene>
<dbReference type="Proteomes" id="UP000477311">
    <property type="component" value="Unassembled WGS sequence"/>
</dbReference>
<evidence type="ECO:0000256" key="12">
    <source>
        <dbReference type="ARBA" id="ARBA00049091"/>
    </source>
</evidence>
<evidence type="ECO:0000256" key="14">
    <source>
        <dbReference type="SAM" id="MobiDB-lite"/>
    </source>
</evidence>
<dbReference type="InterPro" id="IPR050924">
    <property type="entry name" value="Peroxiredoxin_BCP/PrxQ"/>
</dbReference>
<dbReference type="EC" id="1.11.1.24" evidence="3"/>
<keyword evidence="7" id="KW-1015">Disulfide bond</keyword>
<keyword evidence="8" id="KW-0676">Redox-active center</keyword>
<dbReference type="GO" id="GO:0005737">
    <property type="term" value="C:cytoplasm"/>
    <property type="evidence" value="ECO:0007669"/>
    <property type="project" value="TreeGrafter"/>
</dbReference>
<dbReference type="GO" id="GO:0045454">
    <property type="term" value="P:cell redox homeostasis"/>
    <property type="evidence" value="ECO:0007669"/>
    <property type="project" value="TreeGrafter"/>
</dbReference>
<evidence type="ECO:0000256" key="2">
    <source>
        <dbReference type="ARBA" id="ARBA00011245"/>
    </source>
</evidence>
<comment type="subunit">
    <text evidence="2">Monomer.</text>
</comment>
<dbReference type="RefSeq" id="WP_165105036.1">
    <property type="nucleotide sequence ID" value="NZ_JAAKYA010000004.1"/>
</dbReference>
<dbReference type="InterPro" id="IPR000866">
    <property type="entry name" value="AhpC/TSA"/>
</dbReference>
<proteinExistence type="inferred from homology"/>
<dbReference type="GO" id="GO:0034599">
    <property type="term" value="P:cellular response to oxidative stress"/>
    <property type="evidence" value="ECO:0007669"/>
    <property type="project" value="TreeGrafter"/>
</dbReference>
<evidence type="ECO:0000313" key="16">
    <source>
        <dbReference type="EMBL" id="NGO37844.1"/>
    </source>
</evidence>
<evidence type="ECO:0000256" key="7">
    <source>
        <dbReference type="ARBA" id="ARBA00023157"/>
    </source>
</evidence>
<evidence type="ECO:0000256" key="4">
    <source>
        <dbReference type="ARBA" id="ARBA00022559"/>
    </source>
</evidence>
<evidence type="ECO:0000256" key="6">
    <source>
        <dbReference type="ARBA" id="ARBA00023002"/>
    </source>
</evidence>
<dbReference type="SUPFAM" id="SSF52833">
    <property type="entry name" value="Thioredoxin-like"/>
    <property type="match status" value="1"/>
</dbReference>
<protein>
    <recommendedName>
        <fullName evidence="3">thioredoxin-dependent peroxiredoxin</fullName>
        <ecNumber evidence="3">1.11.1.24</ecNumber>
    </recommendedName>
    <alternativeName>
        <fullName evidence="9">Thioredoxin peroxidase</fullName>
    </alternativeName>
    <alternativeName>
        <fullName evidence="11">Thioredoxin-dependent peroxiredoxin Bcp</fullName>
    </alternativeName>
</protein>
<evidence type="ECO:0000256" key="13">
    <source>
        <dbReference type="PIRSR" id="PIRSR000239-1"/>
    </source>
</evidence>
<dbReference type="GO" id="GO:0008379">
    <property type="term" value="F:thioredoxin peroxidase activity"/>
    <property type="evidence" value="ECO:0007669"/>
    <property type="project" value="TreeGrafter"/>
</dbReference>
<feature type="domain" description="Thioredoxin" evidence="15">
    <location>
        <begin position="12"/>
        <end position="165"/>
    </location>
</feature>
<feature type="compositionally biased region" description="Basic and acidic residues" evidence="14">
    <location>
        <begin position="1"/>
        <end position="16"/>
    </location>
</feature>
<feature type="active site" description="Cysteine sulfenic acid (-SOH) intermediate; for peroxidase activity" evidence="13">
    <location>
        <position position="54"/>
    </location>
</feature>
<keyword evidence="6 16" id="KW-0560">Oxidoreductase</keyword>
<dbReference type="PIRSF" id="PIRSF000239">
    <property type="entry name" value="AHPC"/>
    <property type="match status" value="1"/>
</dbReference>
<dbReference type="NCBIfam" id="NF006960">
    <property type="entry name" value="PRK09437.1"/>
    <property type="match status" value="1"/>
</dbReference>
<evidence type="ECO:0000256" key="9">
    <source>
        <dbReference type="ARBA" id="ARBA00032824"/>
    </source>
</evidence>
<keyword evidence="17" id="KW-1185">Reference proteome</keyword>
<comment type="caution">
    <text evidence="16">The sequence shown here is derived from an EMBL/GenBank/DDBJ whole genome shotgun (WGS) entry which is preliminary data.</text>
</comment>